<dbReference type="GO" id="GO:0003677">
    <property type="term" value="F:DNA binding"/>
    <property type="evidence" value="ECO:0007669"/>
    <property type="project" value="UniProtKB-KW"/>
</dbReference>
<evidence type="ECO:0000256" key="2">
    <source>
        <dbReference type="ARBA" id="ARBA00023015"/>
    </source>
</evidence>
<dbReference type="InterPro" id="IPR046347">
    <property type="entry name" value="bZIP_sf"/>
</dbReference>
<dbReference type="PANTHER" id="PTHR13690">
    <property type="entry name" value="TRANSCRIPTION FACTOR POSF21-RELATED"/>
    <property type="match status" value="1"/>
</dbReference>
<reference evidence="10" key="1">
    <citation type="journal article" date="2013" name="Science">
        <title>The Amborella genome and the evolution of flowering plants.</title>
        <authorList>
            <consortium name="Amborella Genome Project"/>
        </authorList>
    </citation>
    <scope>NUCLEOTIDE SEQUENCE [LARGE SCALE GENOMIC DNA]</scope>
</reference>
<evidence type="ECO:0000256" key="6">
    <source>
        <dbReference type="SAM" id="Coils"/>
    </source>
</evidence>
<dbReference type="Gene3D" id="1.20.5.170">
    <property type="match status" value="1"/>
</dbReference>
<evidence type="ECO:0000256" key="7">
    <source>
        <dbReference type="SAM" id="MobiDB-lite"/>
    </source>
</evidence>
<keyword evidence="6" id="KW-0175">Coiled coil</keyword>
<keyword evidence="5" id="KW-0539">Nucleus</keyword>
<accession>W1P8Z8</accession>
<dbReference type="InterPro" id="IPR004827">
    <property type="entry name" value="bZIP"/>
</dbReference>
<dbReference type="CDD" id="cd14703">
    <property type="entry name" value="bZIP_plant_RF2"/>
    <property type="match status" value="1"/>
</dbReference>
<dbReference type="HOGENOM" id="CLU_026205_1_0_1"/>
<dbReference type="AlphaFoldDB" id="W1P8Z8"/>
<dbReference type="Pfam" id="PF00170">
    <property type="entry name" value="bZIP_1"/>
    <property type="match status" value="1"/>
</dbReference>
<evidence type="ECO:0000313" key="9">
    <source>
        <dbReference type="EMBL" id="ERN04144.1"/>
    </source>
</evidence>
<dbReference type="SMART" id="SM00338">
    <property type="entry name" value="BRLZ"/>
    <property type="match status" value="1"/>
</dbReference>
<feature type="region of interest" description="Disordered" evidence="7">
    <location>
        <begin position="1"/>
        <end position="81"/>
    </location>
</feature>
<comment type="subcellular location">
    <subcellularLocation>
        <location evidence="1">Nucleus</location>
    </subcellularLocation>
</comment>
<dbReference type="GO" id="GO:0003700">
    <property type="term" value="F:DNA-binding transcription factor activity"/>
    <property type="evidence" value="ECO:0000318"/>
    <property type="project" value="GO_Central"/>
</dbReference>
<feature type="coiled-coil region" evidence="6">
    <location>
        <begin position="178"/>
        <end position="247"/>
    </location>
</feature>
<keyword evidence="4" id="KW-0804">Transcription</keyword>
<keyword evidence="2" id="KW-0805">Transcription regulation</keyword>
<name>W1P8Z8_AMBTC</name>
<evidence type="ECO:0000256" key="3">
    <source>
        <dbReference type="ARBA" id="ARBA00023125"/>
    </source>
</evidence>
<proteinExistence type="predicted"/>
<dbReference type="InterPro" id="IPR044759">
    <property type="entry name" value="bZIP_RF2"/>
</dbReference>
<organism evidence="9 10">
    <name type="scientific">Amborella trichopoda</name>
    <dbReference type="NCBI Taxonomy" id="13333"/>
    <lineage>
        <taxon>Eukaryota</taxon>
        <taxon>Viridiplantae</taxon>
        <taxon>Streptophyta</taxon>
        <taxon>Embryophyta</taxon>
        <taxon>Tracheophyta</taxon>
        <taxon>Spermatophyta</taxon>
        <taxon>Magnoliopsida</taxon>
        <taxon>Amborellales</taxon>
        <taxon>Amborellaceae</taxon>
        <taxon>Amborella</taxon>
    </lineage>
</organism>
<keyword evidence="3" id="KW-0238">DNA-binding</keyword>
<evidence type="ECO:0000313" key="10">
    <source>
        <dbReference type="Proteomes" id="UP000017836"/>
    </source>
</evidence>
<evidence type="ECO:0000256" key="1">
    <source>
        <dbReference type="ARBA" id="ARBA00004123"/>
    </source>
</evidence>
<dbReference type="EMBL" id="KI394293">
    <property type="protein sequence ID" value="ERN04144.1"/>
    <property type="molecule type" value="Genomic_DNA"/>
</dbReference>
<feature type="compositionally biased region" description="Low complexity" evidence="7">
    <location>
        <begin position="26"/>
        <end position="46"/>
    </location>
</feature>
<dbReference type="Gramene" id="ERN04144">
    <property type="protein sequence ID" value="ERN04144"/>
    <property type="gene ID" value="AMTR_s00077p00070990"/>
</dbReference>
<gene>
    <name evidence="9" type="ORF">AMTR_s00077p00070990</name>
</gene>
<feature type="compositionally biased region" description="Low complexity" evidence="7">
    <location>
        <begin position="342"/>
        <end position="356"/>
    </location>
</feature>
<evidence type="ECO:0000256" key="5">
    <source>
        <dbReference type="ARBA" id="ARBA00023242"/>
    </source>
</evidence>
<evidence type="ECO:0000256" key="4">
    <source>
        <dbReference type="ARBA" id="ARBA00023163"/>
    </source>
</evidence>
<evidence type="ECO:0000259" key="8">
    <source>
        <dbReference type="PROSITE" id="PS50217"/>
    </source>
</evidence>
<dbReference type="eggNOG" id="ENOG502QQKB">
    <property type="taxonomic scope" value="Eukaryota"/>
</dbReference>
<sequence>MKEEDEEENREPCVSPMQDHQGVPISSSSLSTSQSTHASSMSLSLSRGTHRRAHSELSLPLPHDLQTRVPNSSECDDEEEEEDFFSTYMDLEKLGPVQGEAKCSEISGFPANAGSFKPEMGRRGHRHSNSVDGSALFGEVGTEVKKAMPPEKLAELAALDPKRAKRILANRQSAARSKERKARYISELERKVQTLQTEATTLSAQLTLFQRDTNGLSTENTMLKQQLQEMERQAQVRDALNEALRQEVQRLKIATGEITPNGRENFNLGMQQMPTNHPPFFPNSHPSSIHPVQFQQFQPSQQPSLSNHHQLRALSLSDILQQDSLGLMQGLDISRSSPLVKSEGSSVSASESSSTF</sequence>
<dbReference type="FunFam" id="1.20.5.170:FF:000009">
    <property type="entry name" value="probable transcription factor PosF21"/>
    <property type="match status" value="1"/>
</dbReference>
<dbReference type="SUPFAM" id="SSF57959">
    <property type="entry name" value="Leucine zipper domain"/>
    <property type="match status" value="1"/>
</dbReference>
<feature type="region of interest" description="Disordered" evidence="7">
    <location>
        <begin position="336"/>
        <end position="356"/>
    </location>
</feature>
<dbReference type="Proteomes" id="UP000017836">
    <property type="component" value="Unassembled WGS sequence"/>
</dbReference>
<protein>
    <recommendedName>
        <fullName evidence="8">BZIP domain-containing protein</fullName>
    </recommendedName>
</protein>
<dbReference type="PANTHER" id="PTHR13690:SF103">
    <property type="entry name" value="BZIP TRANSCRIPTION FACTOR 18"/>
    <property type="match status" value="1"/>
</dbReference>
<dbReference type="PROSITE" id="PS50217">
    <property type="entry name" value="BZIP"/>
    <property type="match status" value="1"/>
</dbReference>
<keyword evidence="10" id="KW-1185">Reference proteome</keyword>
<dbReference type="STRING" id="13333.W1P8Z8"/>
<dbReference type="GO" id="GO:0005634">
    <property type="term" value="C:nucleus"/>
    <property type="evidence" value="ECO:0000318"/>
    <property type="project" value="GO_Central"/>
</dbReference>
<dbReference type="OMA" id="TGEMMSH"/>
<feature type="domain" description="BZIP" evidence="8">
    <location>
        <begin position="160"/>
        <end position="223"/>
    </location>
</feature>